<dbReference type="Proteomes" id="UP001557484">
    <property type="component" value="Unassembled WGS sequence"/>
</dbReference>
<keyword evidence="4" id="KW-1133">Transmembrane helix</keyword>
<evidence type="ECO:0000256" key="3">
    <source>
        <dbReference type="SAM" id="Coils"/>
    </source>
</evidence>
<feature type="domain" description="Multidrug resistance protein MdtA-like barrel-sandwich hybrid" evidence="5">
    <location>
        <begin position="60"/>
        <end position="243"/>
    </location>
</feature>
<organism evidence="7 8">
    <name type="scientific">Zhongshania arctica</name>
    <dbReference type="NCBI Taxonomy" id="3238302"/>
    <lineage>
        <taxon>Bacteria</taxon>
        <taxon>Pseudomonadati</taxon>
        <taxon>Pseudomonadota</taxon>
        <taxon>Gammaproteobacteria</taxon>
        <taxon>Cellvibrionales</taxon>
        <taxon>Spongiibacteraceae</taxon>
        <taxon>Zhongshania</taxon>
    </lineage>
</organism>
<dbReference type="InterPro" id="IPR058625">
    <property type="entry name" value="MdtA-like_BSH"/>
</dbReference>
<reference evidence="7 8" key="1">
    <citation type="journal article" date="2011" name="Int. J. Syst. Evol. Microbiol.">
        <title>Zhongshania antarctica gen. nov., sp. nov. and Zhongshania guokunii sp. nov., gammaproteobacteria respectively isolated from coastal attached (fast) ice and surface seawater of the Antarctic.</title>
        <authorList>
            <person name="Li H.J."/>
            <person name="Zhang X.Y."/>
            <person name="Chen C.X."/>
            <person name="Zhang Y.J."/>
            <person name="Gao Z.M."/>
            <person name="Yu Y."/>
            <person name="Chen X.L."/>
            <person name="Chen B."/>
            <person name="Zhang Y.Z."/>
        </authorList>
    </citation>
    <scope>NUCLEOTIDE SEQUENCE [LARGE SCALE GENOMIC DNA]</scope>
    <source>
        <strain evidence="7 8">R06B22</strain>
    </source>
</reference>
<dbReference type="SUPFAM" id="SSF111369">
    <property type="entry name" value="HlyD-like secretion proteins"/>
    <property type="match status" value="2"/>
</dbReference>
<evidence type="ECO:0000259" key="6">
    <source>
        <dbReference type="Pfam" id="PF25963"/>
    </source>
</evidence>
<evidence type="ECO:0000256" key="4">
    <source>
        <dbReference type="SAM" id="Phobius"/>
    </source>
</evidence>
<keyword evidence="4" id="KW-0812">Transmembrane</keyword>
<dbReference type="Pfam" id="PF25917">
    <property type="entry name" value="BSH_RND"/>
    <property type="match status" value="1"/>
</dbReference>
<dbReference type="Gene3D" id="2.40.30.170">
    <property type="match status" value="1"/>
</dbReference>
<keyword evidence="8" id="KW-1185">Reference proteome</keyword>
<dbReference type="InterPro" id="IPR058634">
    <property type="entry name" value="AaeA-lik-b-barrel"/>
</dbReference>
<feature type="coiled-coil region" evidence="3">
    <location>
        <begin position="100"/>
        <end position="134"/>
    </location>
</feature>
<name>A0ABV3TZS8_9GAMM</name>
<dbReference type="PANTHER" id="PTHR30386">
    <property type="entry name" value="MEMBRANE FUSION SUBUNIT OF EMRAB-TOLC MULTIDRUG EFFLUX PUMP"/>
    <property type="match status" value="1"/>
</dbReference>
<gene>
    <name evidence="7" type="ORF">AB4875_14350</name>
</gene>
<evidence type="ECO:0000256" key="1">
    <source>
        <dbReference type="ARBA" id="ARBA00004196"/>
    </source>
</evidence>
<proteinExistence type="inferred from homology"/>
<sequence>MENENQSPQDMTAAQIASRRRLRSRLFIVVPVVAVVIAAYLFALGGRYITTDNAYIKSDVVNVGAEVSGNIASVNVNENQYVEAGDILLTINSRAFEVELHDAQAQLEKAYMRIESLKAAYIQKQAALASAKDDLEFVGKQQHRINDLHLRGVASATALDQAQRDLNVARNTVNKLLSDSAETLAQLGGEYELNIDLHPEVMAAQAELDRATLNLERCVLRAPIAGVASKVPQQGQYAMPGLPLISVVAHSEPWIVVNFKEDQLAKLVPGAEVEVEIDAYPGEVWTATVQSIAQATGAEFALLPPQNATGNWVKIVQRLPVRLAIEHHDNESPLRAGLSVNVEVDTGVPARMKWLMAFFGGDSNKRTVSDNGSKNGVNSALIAGQL</sequence>
<keyword evidence="4" id="KW-0472">Membrane</keyword>
<feature type="transmembrane region" description="Helical" evidence="4">
    <location>
        <begin position="26"/>
        <end position="49"/>
    </location>
</feature>
<evidence type="ECO:0000313" key="8">
    <source>
        <dbReference type="Proteomes" id="UP001557484"/>
    </source>
</evidence>
<dbReference type="EMBL" id="JBFRYB010000001">
    <property type="protein sequence ID" value="MEX1666672.1"/>
    <property type="molecule type" value="Genomic_DNA"/>
</dbReference>
<evidence type="ECO:0000313" key="7">
    <source>
        <dbReference type="EMBL" id="MEX1666672.1"/>
    </source>
</evidence>
<dbReference type="InterPro" id="IPR050739">
    <property type="entry name" value="MFP"/>
</dbReference>
<comment type="similarity">
    <text evidence="2">Belongs to the membrane fusion protein (MFP) (TC 8.A.1) family.</text>
</comment>
<evidence type="ECO:0000259" key="5">
    <source>
        <dbReference type="Pfam" id="PF25917"/>
    </source>
</evidence>
<accession>A0ABV3TZS8</accession>
<feature type="domain" description="p-hydroxybenzoic acid efflux pump subunit AaeA-like beta-barrel" evidence="6">
    <location>
        <begin position="257"/>
        <end position="344"/>
    </location>
</feature>
<dbReference type="RefSeq" id="WP_368376746.1">
    <property type="nucleotide sequence ID" value="NZ_JBFRYB010000001.1"/>
</dbReference>
<comment type="subcellular location">
    <subcellularLocation>
        <location evidence="1">Cell envelope</location>
    </subcellularLocation>
</comment>
<protein>
    <submittedName>
        <fullName evidence="7">HlyD family secretion protein</fullName>
    </submittedName>
</protein>
<dbReference type="Pfam" id="PF25963">
    <property type="entry name" value="Beta-barrel_AAEA"/>
    <property type="match status" value="1"/>
</dbReference>
<dbReference type="Gene3D" id="2.40.50.100">
    <property type="match status" value="1"/>
</dbReference>
<evidence type="ECO:0000256" key="2">
    <source>
        <dbReference type="ARBA" id="ARBA00009477"/>
    </source>
</evidence>
<dbReference type="PANTHER" id="PTHR30386:SF19">
    <property type="entry name" value="MULTIDRUG EXPORT PROTEIN EMRA-RELATED"/>
    <property type="match status" value="1"/>
</dbReference>
<comment type="caution">
    <text evidence="7">The sequence shown here is derived from an EMBL/GenBank/DDBJ whole genome shotgun (WGS) entry which is preliminary data.</text>
</comment>
<keyword evidence="3" id="KW-0175">Coiled coil</keyword>